<accession>A0ACC0N0R7</accession>
<name>A0ACC0N0R7_RHOML</name>
<organism evidence="1 2">
    <name type="scientific">Rhododendron molle</name>
    <name type="common">Chinese azalea</name>
    <name type="synonym">Azalea mollis</name>
    <dbReference type="NCBI Taxonomy" id="49168"/>
    <lineage>
        <taxon>Eukaryota</taxon>
        <taxon>Viridiplantae</taxon>
        <taxon>Streptophyta</taxon>
        <taxon>Embryophyta</taxon>
        <taxon>Tracheophyta</taxon>
        <taxon>Spermatophyta</taxon>
        <taxon>Magnoliopsida</taxon>
        <taxon>eudicotyledons</taxon>
        <taxon>Gunneridae</taxon>
        <taxon>Pentapetalae</taxon>
        <taxon>asterids</taxon>
        <taxon>Ericales</taxon>
        <taxon>Ericaceae</taxon>
        <taxon>Ericoideae</taxon>
        <taxon>Rhodoreae</taxon>
        <taxon>Rhododendron</taxon>
    </lineage>
</organism>
<keyword evidence="2" id="KW-1185">Reference proteome</keyword>
<evidence type="ECO:0000313" key="2">
    <source>
        <dbReference type="Proteomes" id="UP001062846"/>
    </source>
</evidence>
<evidence type="ECO:0000313" key="1">
    <source>
        <dbReference type="EMBL" id="KAI8546903.1"/>
    </source>
</evidence>
<dbReference type="EMBL" id="CM046394">
    <property type="protein sequence ID" value="KAI8546903.1"/>
    <property type="molecule type" value="Genomic_DNA"/>
</dbReference>
<comment type="caution">
    <text evidence="1">The sequence shown here is derived from an EMBL/GenBank/DDBJ whole genome shotgun (WGS) entry which is preliminary data.</text>
</comment>
<reference evidence="1" key="1">
    <citation type="submission" date="2022-02" db="EMBL/GenBank/DDBJ databases">
        <title>Plant Genome Project.</title>
        <authorList>
            <person name="Zhang R.-G."/>
        </authorList>
    </citation>
    <scope>NUCLEOTIDE SEQUENCE</scope>
    <source>
        <strain evidence="1">AT1</strain>
    </source>
</reference>
<sequence>MTRLINVVYVYQPVAHFMPHKLDLSQGWFPVNGVQTGAISYWKKKQSSYMAERRVVLSLVWDANLPPCALKVSRMEFGFEVCNAPGKSCSRRRIAALYAQKLWLCKKLRPAGGASIQLMLFV</sequence>
<protein>
    <submittedName>
        <fullName evidence="1">Uncharacterized protein</fullName>
    </submittedName>
</protein>
<proteinExistence type="predicted"/>
<dbReference type="Proteomes" id="UP001062846">
    <property type="component" value="Chromosome 7"/>
</dbReference>
<gene>
    <name evidence="1" type="ORF">RHMOL_Rhmol07G0155500</name>
</gene>